<dbReference type="EMBL" id="MCGT01000006">
    <property type="protein sequence ID" value="ORX58735.1"/>
    <property type="molecule type" value="Genomic_DNA"/>
</dbReference>
<gene>
    <name evidence="2" type="ORF">DM01DRAFT_1205765</name>
</gene>
<comment type="caution">
    <text evidence="2">The sequence shown here is derived from an EMBL/GenBank/DDBJ whole genome shotgun (WGS) entry which is preliminary data.</text>
</comment>
<dbReference type="AlphaFoldDB" id="A0A1X2GPK8"/>
<protein>
    <recommendedName>
        <fullName evidence="1">F-box domain-containing protein</fullName>
    </recommendedName>
</protein>
<evidence type="ECO:0000259" key="1">
    <source>
        <dbReference type="PROSITE" id="PS50181"/>
    </source>
</evidence>
<dbReference type="OrthoDB" id="3005567at2759"/>
<dbReference type="InterPro" id="IPR001810">
    <property type="entry name" value="F-box_dom"/>
</dbReference>
<evidence type="ECO:0000313" key="3">
    <source>
        <dbReference type="Proteomes" id="UP000242146"/>
    </source>
</evidence>
<name>A0A1X2GPK8_9FUNG</name>
<sequence length="277" mass="31389">MAILSQLPSEILQLISTYVTLDDLFTLCCTSRLLHDCLLPILYRDIPFTSDRLVCDELTTCDSQPLGHSVRSVVISCRYLTLNQLNGLTATCPLITSLTFADECFRNLLRCLANQKFYSTSSNYNALCPFESRPYGKPILDLKTPPGITSPSQLHAILSKTLFQSIFQQHPQLTTLGIDNVFGDAVPATIQPFVQILPNKLVHLSLNFGNHVLSIADVECIHDQCPLLKTLSLKSDRIDPIRDRQKISISVNHVLKSWHLSTKDHWFRHWPWLWFTG</sequence>
<feature type="domain" description="F-box" evidence="1">
    <location>
        <begin position="1"/>
        <end position="46"/>
    </location>
</feature>
<proteinExistence type="predicted"/>
<dbReference type="PROSITE" id="PS50181">
    <property type="entry name" value="FBOX"/>
    <property type="match status" value="1"/>
</dbReference>
<accession>A0A1X2GPK8</accession>
<evidence type="ECO:0000313" key="2">
    <source>
        <dbReference type="EMBL" id="ORX58735.1"/>
    </source>
</evidence>
<organism evidence="2 3">
    <name type="scientific">Hesseltinella vesiculosa</name>
    <dbReference type="NCBI Taxonomy" id="101127"/>
    <lineage>
        <taxon>Eukaryota</taxon>
        <taxon>Fungi</taxon>
        <taxon>Fungi incertae sedis</taxon>
        <taxon>Mucoromycota</taxon>
        <taxon>Mucoromycotina</taxon>
        <taxon>Mucoromycetes</taxon>
        <taxon>Mucorales</taxon>
        <taxon>Cunninghamellaceae</taxon>
        <taxon>Hesseltinella</taxon>
    </lineage>
</organism>
<dbReference type="Pfam" id="PF00646">
    <property type="entry name" value="F-box"/>
    <property type="match status" value="1"/>
</dbReference>
<keyword evidence="3" id="KW-1185">Reference proteome</keyword>
<dbReference type="Proteomes" id="UP000242146">
    <property type="component" value="Unassembled WGS sequence"/>
</dbReference>
<reference evidence="2 3" key="1">
    <citation type="submission" date="2016-07" db="EMBL/GenBank/DDBJ databases">
        <title>Pervasive Adenine N6-methylation of Active Genes in Fungi.</title>
        <authorList>
            <consortium name="DOE Joint Genome Institute"/>
            <person name="Mondo S.J."/>
            <person name="Dannebaum R.O."/>
            <person name="Kuo R.C."/>
            <person name="Labutti K."/>
            <person name="Haridas S."/>
            <person name="Kuo A."/>
            <person name="Salamov A."/>
            <person name="Ahrendt S.R."/>
            <person name="Lipzen A."/>
            <person name="Sullivan W."/>
            <person name="Andreopoulos W.B."/>
            <person name="Clum A."/>
            <person name="Lindquist E."/>
            <person name="Daum C."/>
            <person name="Ramamoorthy G.K."/>
            <person name="Gryganskyi A."/>
            <person name="Culley D."/>
            <person name="Magnuson J.K."/>
            <person name="James T.Y."/>
            <person name="O'Malley M.A."/>
            <person name="Stajich J.E."/>
            <person name="Spatafora J.W."/>
            <person name="Visel A."/>
            <person name="Grigoriev I.V."/>
        </authorList>
    </citation>
    <scope>NUCLEOTIDE SEQUENCE [LARGE SCALE GENOMIC DNA]</scope>
    <source>
        <strain evidence="2 3">NRRL 3301</strain>
    </source>
</reference>